<dbReference type="STRING" id="418784.A0A2P7YYN5"/>
<reference evidence="2 3" key="1">
    <citation type="submission" date="2018-03" db="EMBL/GenBank/DDBJ databases">
        <title>Candida pseudohaemulonii genome assembly and annotation.</title>
        <authorList>
            <person name="Munoz J.F."/>
            <person name="Gade L.G."/>
            <person name="Chow N.A."/>
            <person name="Litvintseva A.P."/>
            <person name="Loparev V.N."/>
            <person name="Cuomo C.A."/>
        </authorList>
    </citation>
    <scope>NUCLEOTIDE SEQUENCE [LARGE SCALE GENOMIC DNA]</scope>
    <source>
        <strain evidence="2 3">B12108</strain>
    </source>
</reference>
<dbReference type="CDD" id="cd10568">
    <property type="entry name" value="SWIB_like"/>
    <property type="match status" value="1"/>
</dbReference>
<feature type="region of interest" description="Disordered" evidence="1">
    <location>
        <begin position="1"/>
        <end position="37"/>
    </location>
</feature>
<dbReference type="PANTHER" id="PTHR13844">
    <property type="entry name" value="SWI/SNF-RELATED MATRIX-ASSOCIATED ACTIN-DEPENDENT REGULATOR OF CHROMATIN SUBFAMILY D"/>
    <property type="match status" value="1"/>
</dbReference>
<keyword evidence="3" id="KW-1185">Reference proteome</keyword>
<name>A0A2P7YYN5_9ASCO</name>
<gene>
    <name evidence="2" type="ORF">C7M61_000748</name>
</gene>
<protein>
    <submittedName>
        <fullName evidence="2">Uncharacterized protein</fullName>
    </submittedName>
</protein>
<dbReference type="SUPFAM" id="SSF47592">
    <property type="entry name" value="SWIB/MDM2 domain"/>
    <property type="match status" value="1"/>
</dbReference>
<comment type="caution">
    <text evidence="2">The sequence shown here is derived from an EMBL/GenBank/DDBJ whole genome shotgun (WGS) entry which is preliminary data.</text>
</comment>
<evidence type="ECO:0000313" key="3">
    <source>
        <dbReference type="Proteomes" id="UP000241107"/>
    </source>
</evidence>
<dbReference type="AlphaFoldDB" id="A0A2P7YYN5"/>
<dbReference type="Gene3D" id="1.10.245.10">
    <property type="entry name" value="SWIB/MDM2 domain"/>
    <property type="match status" value="1"/>
</dbReference>
<dbReference type="GeneID" id="36564140"/>
<dbReference type="Proteomes" id="UP000241107">
    <property type="component" value="Unassembled WGS sequence"/>
</dbReference>
<proteinExistence type="predicted"/>
<accession>A0A2P7YYN5</accession>
<sequence>MASPQGYVQRQQGAVAEAPSKVYQPATAAPAVSYTPTETNIPSKLYDKVPNLDLYKKLQDAEKQLDLLIAQKGLDFQSVQASSMQPNSMKRETGILRVFVYNTCENQPWQKNQSSVNESSNSDSSWTLRVEGRFIKDNGEKSETEDMKFSSFLSGISIEIVPNNEYPSLQGSQSNIIEWRNDADNNHAGNPQLKNGSPLWLFDGIDVKRQGVFPIKAKVAILAKDYTFKLLVSEEMAQFTGKREASQQELIYLIWQYVLFKKLFKKAEHYANVPAVSASSLSSQALGTQGDEETDLSVVQCDDILKGLLKVDAFKFKDLYQLIQPHLRPRQPIVIEYEVDTTRSTTLGDVVIDIPVELALSMSKIEKEIIDENKKAFESMSKSDELVQYLNQRISLGVVALQSANNRESFYRELSEDPVVFIKKWLESQSETLKALKSEEGFNEEEVRKAEYFKEHEQELRQKIDLMLGAQKM</sequence>
<dbReference type="VEuPathDB" id="FungiDB:C7M61_000748"/>
<evidence type="ECO:0000313" key="2">
    <source>
        <dbReference type="EMBL" id="PSK41076.1"/>
    </source>
</evidence>
<dbReference type="InterPro" id="IPR036885">
    <property type="entry name" value="SWIB_MDM2_dom_sf"/>
</dbReference>
<dbReference type="EMBL" id="PYFQ01000001">
    <property type="protein sequence ID" value="PSK41076.1"/>
    <property type="molecule type" value="Genomic_DNA"/>
</dbReference>
<dbReference type="OrthoDB" id="10263741at2759"/>
<feature type="compositionally biased region" description="Polar residues" evidence="1">
    <location>
        <begin position="1"/>
        <end position="12"/>
    </location>
</feature>
<dbReference type="RefSeq" id="XP_024715775.1">
    <property type="nucleotide sequence ID" value="XM_024856176.1"/>
</dbReference>
<evidence type="ECO:0000256" key="1">
    <source>
        <dbReference type="SAM" id="MobiDB-lite"/>
    </source>
</evidence>
<organism evidence="2 3">
    <name type="scientific">Candidozyma pseudohaemuli</name>
    <dbReference type="NCBI Taxonomy" id="418784"/>
    <lineage>
        <taxon>Eukaryota</taxon>
        <taxon>Fungi</taxon>
        <taxon>Dikarya</taxon>
        <taxon>Ascomycota</taxon>
        <taxon>Saccharomycotina</taxon>
        <taxon>Pichiomycetes</taxon>
        <taxon>Metschnikowiaceae</taxon>
        <taxon>Candidozyma</taxon>
    </lineage>
</organism>